<name>A0A4C2AAB5_EUMVA</name>
<evidence type="ECO:0000256" key="1">
    <source>
        <dbReference type="SAM" id="MobiDB-lite"/>
    </source>
</evidence>
<sequence>MVRILRHTVDQREDCLASFFLKDMVTSLFLIRALIYDLVSTPSKAVAVTFDSLKFTFSPGEVSNRRTIRVGPTCSGRSRPRVCRSPEECGRTGSARRAHARCARANGHTNKNNDDTASIYAMAALEKEQTEKIIVLPGLAILAPPRVYALCLGTVGTALFTALRRLPAISKGSRPEQQRVVIITCRIKLFQRVPRRPIGTGSVCPFDVHCRTQLPFYTPTTYDPTPIEVDVGPRPGHDAGPNGARPSRTSTCSSWSSHQNLCSTTVQRTKLCRCEVRHESVAMAQNRNAAEKKERSGSVTPAQYIVRS</sequence>
<protein>
    <submittedName>
        <fullName evidence="2">Uncharacterized protein</fullName>
    </submittedName>
</protein>
<keyword evidence="3" id="KW-1185">Reference proteome</keyword>
<feature type="region of interest" description="Disordered" evidence="1">
    <location>
        <begin position="285"/>
        <end position="308"/>
    </location>
</feature>
<evidence type="ECO:0000313" key="2">
    <source>
        <dbReference type="EMBL" id="GBP95925.1"/>
    </source>
</evidence>
<organism evidence="2 3">
    <name type="scientific">Eumeta variegata</name>
    <name type="common">Bagworm moth</name>
    <name type="synonym">Eumeta japonica</name>
    <dbReference type="NCBI Taxonomy" id="151549"/>
    <lineage>
        <taxon>Eukaryota</taxon>
        <taxon>Metazoa</taxon>
        <taxon>Ecdysozoa</taxon>
        <taxon>Arthropoda</taxon>
        <taxon>Hexapoda</taxon>
        <taxon>Insecta</taxon>
        <taxon>Pterygota</taxon>
        <taxon>Neoptera</taxon>
        <taxon>Endopterygota</taxon>
        <taxon>Lepidoptera</taxon>
        <taxon>Glossata</taxon>
        <taxon>Ditrysia</taxon>
        <taxon>Tineoidea</taxon>
        <taxon>Psychidae</taxon>
        <taxon>Oiketicinae</taxon>
        <taxon>Eumeta</taxon>
    </lineage>
</organism>
<reference evidence="2 3" key="1">
    <citation type="journal article" date="2019" name="Commun. Biol.">
        <title>The bagworm genome reveals a unique fibroin gene that provides high tensile strength.</title>
        <authorList>
            <person name="Kono N."/>
            <person name="Nakamura H."/>
            <person name="Ohtoshi R."/>
            <person name="Tomita M."/>
            <person name="Numata K."/>
            <person name="Arakawa K."/>
        </authorList>
    </citation>
    <scope>NUCLEOTIDE SEQUENCE [LARGE SCALE GENOMIC DNA]</scope>
</reference>
<dbReference type="AlphaFoldDB" id="A0A4C2AAB5"/>
<dbReference type="Proteomes" id="UP000299102">
    <property type="component" value="Unassembled WGS sequence"/>
</dbReference>
<proteinExistence type="predicted"/>
<gene>
    <name evidence="2" type="ORF">EVAR_67413_1</name>
</gene>
<comment type="caution">
    <text evidence="2">The sequence shown here is derived from an EMBL/GenBank/DDBJ whole genome shotgun (WGS) entry which is preliminary data.</text>
</comment>
<accession>A0A4C2AAB5</accession>
<evidence type="ECO:0000313" key="3">
    <source>
        <dbReference type="Proteomes" id="UP000299102"/>
    </source>
</evidence>
<dbReference type="EMBL" id="BGZK01002702">
    <property type="protein sequence ID" value="GBP95925.1"/>
    <property type="molecule type" value="Genomic_DNA"/>
</dbReference>